<keyword evidence="1" id="KW-0687">Ribonucleoprotein</keyword>
<accession>A0A2P2JGR9</accession>
<reference evidence="1" key="1">
    <citation type="submission" date="2018-02" db="EMBL/GenBank/DDBJ databases">
        <title>Rhizophora mucronata_Transcriptome.</title>
        <authorList>
            <person name="Meera S.P."/>
            <person name="Sreeshan A."/>
            <person name="Augustine A."/>
        </authorList>
    </citation>
    <scope>NUCLEOTIDE SEQUENCE</scope>
    <source>
        <tissue evidence="1">Leaf</tissue>
    </source>
</reference>
<dbReference type="GO" id="GO:0005840">
    <property type="term" value="C:ribosome"/>
    <property type="evidence" value="ECO:0007669"/>
    <property type="project" value="UniProtKB-KW"/>
</dbReference>
<dbReference type="AlphaFoldDB" id="A0A2P2JGR9"/>
<dbReference type="EMBL" id="GGEC01012126">
    <property type="protein sequence ID" value="MBW92609.1"/>
    <property type="molecule type" value="Transcribed_RNA"/>
</dbReference>
<protein>
    <submittedName>
        <fullName evidence="1">60S ribosomal protein L23</fullName>
    </submittedName>
</protein>
<sequence length="95" mass="10371">MALAALAILGHRSAHSFPIGPVIAEPFISPFGFTITPALSAKPNQYSATKSDEWMKIDIMLHSQNNAILKCMCICTGLHEIRTLILMSTVATWQS</sequence>
<proteinExistence type="predicted"/>
<name>A0A2P2JGR9_RHIMU</name>
<organism evidence="1">
    <name type="scientific">Rhizophora mucronata</name>
    <name type="common">Asiatic mangrove</name>
    <dbReference type="NCBI Taxonomy" id="61149"/>
    <lineage>
        <taxon>Eukaryota</taxon>
        <taxon>Viridiplantae</taxon>
        <taxon>Streptophyta</taxon>
        <taxon>Embryophyta</taxon>
        <taxon>Tracheophyta</taxon>
        <taxon>Spermatophyta</taxon>
        <taxon>Magnoliopsida</taxon>
        <taxon>eudicotyledons</taxon>
        <taxon>Gunneridae</taxon>
        <taxon>Pentapetalae</taxon>
        <taxon>rosids</taxon>
        <taxon>fabids</taxon>
        <taxon>Malpighiales</taxon>
        <taxon>Rhizophoraceae</taxon>
        <taxon>Rhizophora</taxon>
    </lineage>
</organism>
<keyword evidence="1" id="KW-0689">Ribosomal protein</keyword>
<evidence type="ECO:0000313" key="1">
    <source>
        <dbReference type="EMBL" id="MBW92609.1"/>
    </source>
</evidence>